<feature type="domain" description="Xaa-Pro dipeptidyl-peptidase-like" evidence="3">
    <location>
        <begin position="51"/>
        <end position="294"/>
    </location>
</feature>
<reference evidence="4 5" key="1">
    <citation type="submission" date="2020-08" db="EMBL/GenBank/DDBJ databases">
        <authorList>
            <person name="Seo M.-J."/>
        </authorList>
    </citation>
    <scope>NUCLEOTIDE SEQUENCE [LARGE SCALE GENOMIC DNA]</scope>
    <source>
        <strain evidence="4 5">KIGAM211</strain>
    </source>
</reference>
<keyword evidence="2" id="KW-0732">Signal</keyword>
<protein>
    <submittedName>
        <fullName evidence="4">Alpha/beta fold hydrolase</fullName>
    </submittedName>
</protein>
<dbReference type="AlphaFoldDB" id="A0A7X0RF16"/>
<keyword evidence="4" id="KW-0378">Hydrolase</keyword>
<keyword evidence="5" id="KW-1185">Reference proteome</keyword>
<evidence type="ECO:0000259" key="3">
    <source>
        <dbReference type="Pfam" id="PF02129"/>
    </source>
</evidence>
<dbReference type="Pfam" id="PF02129">
    <property type="entry name" value="Peptidase_S15"/>
    <property type="match status" value="1"/>
</dbReference>
<feature type="chain" id="PRO_5030926967" evidence="2">
    <location>
        <begin position="27"/>
        <end position="512"/>
    </location>
</feature>
<evidence type="ECO:0000256" key="2">
    <source>
        <dbReference type="SAM" id="SignalP"/>
    </source>
</evidence>
<accession>A0A7X0RF16</accession>
<name>A0A7X0RF16_9ACTN</name>
<dbReference type="Gene3D" id="3.40.50.1820">
    <property type="entry name" value="alpha/beta hydrolase"/>
    <property type="match status" value="1"/>
</dbReference>
<dbReference type="GO" id="GO:0016787">
    <property type="term" value="F:hydrolase activity"/>
    <property type="evidence" value="ECO:0007669"/>
    <property type="project" value="UniProtKB-KW"/>
</dbReference>
<dbReference type="InterPro" id="IPR029058">
    <property type="entry name" value="AB_hydrolase_fold"/>
</dbReference>
<dbReference type="InterPro" id="IPR000383">
    <property type="entry name" value="Xaa-Pro-like_dom"/>
</dbReference>
<evidence type="ECO:0000313" key="5">
    <source>
        <dbReference type="Proteomes" id="UP000523955"/>
    </source>
</evidence>
<evidence type="ECO:0000313" key="4">
    <source>
        <dbReference type="EMBL" id="MBB6627123.1"/>
    </source>
</evidence>
<comment type="similarity">
    <text evidence="1">Belongs to the AB hydrolase superfamily.</text>
</comment>
<gene>
    <name evidence="4" type="ORF">H5V45_07295</name>
</gene>
<dbReference type="InterPro" id="IPR050261">
    <property type="entry name" value="FrsA_esterase"/>
</dbReference>
<dbReference type="PANTHER" id="PTHR22946">
    <property type="entry name" value="DIENELACTONE HYDROLASE DOMAIN-CONTAINING PROTEIN-RELATED"/>
    <property type="match status" value="1"/>
</dbReference>
<comment type="caution">
    <text evidence="4">The sequence shown here is derived from an EMBL/GenBank/DDBJ whole genome shotgun (WGS) entry which is preliminary data.</text>
</comment>
<evidence type="ECO:0000256" key="1">
    <source>
        <dbReference type="ARBA" id="ARBA00008645"/>
    </source>
</evidence>
<proteinExistence type="inferred from homology"/>
<dbReference type="Proteomes" id="UP000523955">
    <property type="component" value="Unassembled WGS sequence"/>
</dbReference>
<organism evidence="4 5">
    <name type="scientific">Nocardioides luti</name>
    <dbReference type="NCBI Taxonomy" id="2761101"/>
    <lineage>
        <taxon>Bacteria</taxon>
        <taxon>Bacillati</taxon>
        <taxon>Actinomycetota</taxon>
        <taxon>Actinomycetes</taxon>
        <taxon>Propionibacteriales</taxon>
        <taxon>Nocardioidaceae</taxon>
        <taxon>Nocardioides</taxon>
    </lineage>
</organism>
<dbReference type="SUPFAM" id="SSF53474">
    <property type="entry name" value="alpha/beta-Hydrolases"/>
    <property type="match status" value="1"/>
</dbReference>
<feature type="signal peptide" evidence="2">
    <location>
        <begin position="1"/>
        <end position="26"/>
    </location>
</feature>
<dbReference type="EMBL" id="JACKXE010000001">
    <property type="protein sequence ID" value="MBB6627123.1"/>
    <property type="molecule type" value="Genomic_DNA"/>
</dbReference>
<sequence>MKTTLGIAAVVATATLSAVPVTTAQAAAPTTRVTNACLTSVPDPGTTEKVQICYSLFRPAGATKRHRVPLIMHSHGWGGSRTTDPAGFQKFLDAGYAVLSFDQRGFGESGGQAYVENPTVEGHDVRRLVRLVSRLPWVQQDGKGDPHLGAIGGSYGGGYQFLGAFEELRVKGKPVFDALAPEITWFDLHESLAPRDVVRTAWASVLTAAAQPSNALPPKILTAFTEGAATGTWPDGSSPTGTNLNPFFRKNGPKWHVDHGRRLDIPVLFGQGTTDSLFPLEQGLQNWKKSITKHARKHSIFVAYNGGHVLPAVTPPGVNVSSDPCSKTLAGGSFEDLSLRFFDEQLKHRHTGLKGYGRYHLATPDSTCTTVGSVRPDKAFDIGTVATTETGGAPLSYAVAQGPIRIAGSSYVTASMTALGATNRAFYGLAVGTTPADAHLVQNNVLPINEAAPVTGEKRRFPLPSVAIDVPEGQTLYLLASPVSDTFVGMGSRTPGAVVLEDTVVHLPVVRR</sequence>